<feature type="non-terminal residue" evidence="1">
    <location>
        <position position="1"/>
    </location>
</feature>
<dbReference type="EMBL" id="UINC01045832">
    <property type="protein sequence ID" value="SVB53071.1"/>
    <property type="molecule type" value="Genomic_DNA"/>
</dbReference>
<dbReference type="AlphaFoldDB" id="A0A382ESY7"/>
<sequence length="128" mass="13498">MRHSFNTAAGVITMASLGAVGFASLLMGQSDADGGDTSVRFWVPSGAEDTVWYGDKHLEPMSFQSFVDAAASSSTGMSGASGVWSGLPVNVMYVPHTENAQAPLVENKPRFQFMDGYNESGAYIGSGY</sequence>
<feature type="non-terminal residue" evidence="1">
    <location>
        <position position="128"/>
    </location>
</feature>
<protein>
    <submittedName>
        <fullName evidence="1">Uncharacterized protein</fullName>
    </submittedName>
</protein>
<evidence type="ECO:0000313" key="1">
    <source>
        <dbReference type="EMBL" id="SVB53071.1"/>
    </source>
</evidence>
<reference evidence="1" key="1">
    <citation type="submission" date="2018-05" db="EMBL/GenBank/DDBJ databases">
        <authorList>
            <person name="Lanie J.A."/>
            <person name="Ng W.-L."/>
            <person name="Kazmierczak K.M."/>
            <person name="Andrzejewski T.M."/>
            <person name="Davidsen T.M."/>
            <person name="Wayne K.J."/>
            <person name="Tettelin H."/>
            <person name="Glass J.I."/>
            <person name="Rusch D."/>
            <person name="Podicherti R."/>
            <person name="Tsui H.-C.T."/>
            <person name="Winkler M.E."/>
        </authorList>
    </citation>
    <scope>NUCLEOTIDE SEQUENCE</scope>
</reference>
<name>A0A382ESY7_9ZZZZ</name>
<organism evidence="1">
    <name type="scientific">marine metagenome</name>
    <dbReference type="NCBI Taxonomy" id="408172"/>
    <lineage>
        <taxon>unclassified sequences</taxon>
        <taxon>metagenomes</taxon>
        <taxon>ecological metagenomes</taxon>
    </lineage>
</organism>
<proteinExistence type="predicted"/>
<accession>A0A382ESY7</accession>
<gene>
    <name evidence="1" type="ORF">METZ01_LOCUS205925</name>
</gene>